<evidence type="ECO:0000256" key="3">
    <source>
        <dbReference type="ARBA" id="ARBA00023128"/>
    </source>
</evidence>
<feature type="binding site" evidence="6">
    <location>
        <position position="225"/>
    </location>
    <ligand>
        <name>Zn(2+)</name>
        <dbReference type="ChEBI" id="CHEBI:29105"/>
    </ligand>
</feature>
<keyword evidence="6" id="KW-0479">Metal-binding</keyword>
<proteinExistence type="inferred from homology"/>
<comment type="subcellular location">
    <subcellularLocation>
        <location evidence="6">Mitochondrion inner membrane</location>
        <topology evidence="6">Peripheral membrane protein</topology>
        <orientation evidence="6">Matrix side</orientation>
    </subcellularLocation>
</comment>
<keyword evidence="2 6" id="KW-0999">Mitochondrion inner membrane</keyword>
<keyword evidence="3 6" id="KW-0496">Mitochondrion</keyword>
<dbReference type="GO" id="GO:0120539">
    <property type="term" value="F:4-hydroxy-3-methoxy-5-polyprenylbenzoate decarboxylase activity"/>
    <property type="evidence" value="ECO:0007669"/>
    <property type="project" value="UniProtKB-EC"/>
</dbReference>
<protein>
    <recommendedName>
        <fullName evidence="6">Ubiquinone biosynthesis protein COQ4 homolog, mitochondrial</fullName>
    </recommendedName>
    <alternativeName>
        <fullName evidence="6">4-hydroxy-3-methoxy-5-polyprenylbenzoate decarboxylase</fullName>
        <ecNumber evidence="6">4.1.1.130</ecNumber>
    </alternativeName>
    <alternativeName>
        <fullName evidence="6">Coenzyme Q biosynthesis protein 4 homolog</fullName>
    </alternativeName>
</protein>
<organism evidence="9">
    <name type="scientific">Tetraselmis chuii</name>
    <dbReference type="NCBI Taxonomy" id="63592"/>
    <lineage>
        <taxon>Eukaryota</taxon>
        <taxon>Viridiplantae</taxon>
        <taxon>Chlorophyta</taxon>
        <taxon>core chlorophytes</taxon>
        <taxon>Chlorodendrophyceae</taxon>
        <taxon>Chlorodendrales</taxon>
        <taxon>Chlorodendraceae</taxon>
        <taxon>Tetraselmis</taxon>
    </lineage>
</organism>
<dbReference type="InterPro" id="IPR007715">
    <property type="entry name" value="Coq4"/>
</dbReference>
<comment type="subunit">
    <text evidence="6">Component of a multi-subunit COQ enzyme complex.</text>
</comment>
<evidence type="ECO:0000256" key="2">
    <source>
        <dbReference type="ARBA" id="ARBA00022792"/>
    </source>
</evidence>
<evidence type="ECO:0000256" key="5">
    <source>
        <dbReference type="ARBA" id="ARBA00023239"/>
    </source>
</evidence>
<dbReference type="PANTHER" id="PTHR12922:SF7">
    <property type="entry name" value="UBIQUINONE BIOSYNTHESIS PROTEIN COQ4 HOMOLOG, MITOCHONDRIAL"/>
    <property type="match status" value="1"/>
</dbReference>
<keyword evidence="4 6" id="KW-0472">Membrane</keyword>
<dbReference type="HAMAP" id="MF_03111">
    <property type="entry name" value="Coq4"/>
    <property type="match status" value="1"/>
</dbReference>
<reference evidence="9" key="1">
    <citation type="submission" date="2021-01" db="EMBL/GenBank/DDBJ databases">
        <authorList>
            <person name="Corre E."/>
            <person name="Pelletier E."/>
            <person name="Niang G."/>
            <person name="Scheremetjew M."/>
            <person name="Finn R."/>
            <person name="Kale V."/>
            <person name="Holt S."/>
            <person name="Cochrane G."/>
            <person name="Meng A."/>
            <person name="Brown T."/>
            <person name="Cohen L."/>
        </authorList>
    </citation>
    <scope>NUCLEOTIDE SEQUENCE</scope>
    <source>
        <strain evidence="9">PLY429</strain>
    </source>
</reference>
<feature type="binding site" evidence="6">
    <location>
        <position position="210"/>
    </location>
    <ligand>
        <name>Zn(2+)</name>
        <dbReference type="ChEBI" id="CHEBI:29105"/>
    </ligand>
</feature>
<feature type="binding site" evidence="6">
    <location>
        <position position="209"/>
    </location>
    <ligand>
        <name>Zn(2+)</name>
        <dbReference type="ChEBI" id="CHEBI:29105"/>
    </ligand>
</feature>
<evidence type="ECO:0000256" key="1">
    <source>
        <dbReference type="ARBA" id="ARBA00022688"/>
    </source>
</evidence>
<name>A0A6U1E629_9CHLO</name>
<dbReference type="Pfam" id="PF05019">
    <property type="entry name" value="Coq4"/>
    <property type="match status" value="1"/>
</dbReference>
<dbReference type="EC" id="4.1.1.130" evidence="6"/>
<dbReference type="PANTHER" id="PTHR12922">
    <property type="entry name" value="UBIQUINONE BIOSYNTHESIS PROTEIN"/>
    <property type="match status" value="1"/>
</dbReference>
<comment type="catalytic activity">
    <reaction evidence="6">
        <text>a 4-hydroxy-3-methoxy-5-(all-trans-polyprenyl)benzoate + H(+) = a 2-methoxy-6-(all-trans-polyprenyl)phenol + CO2</text>
        <dbReference type="Rhea" id="RHEA:81179"/>
        <dbReference type="Rhea" id="RHEA-COMP:9551"/>
        <dbReference type="Rhea" id="RHEA-COMP:10931"/>
        <dbReference type="ChEBI" id="CHEBI:15378"/>
        <dbReference type="ChEBI" id="CHEBI:16526"/>
        <dbReference type="ChEBI" id="CHEBI:62731"/>
        <dbReference type="ChEBI" id="CHEBI:84443"/>
        <dbReference type="EC" id="4.1.1.130"/>
    </reaction>
</comment>
<dbReference type="EMBL" id="HBGG01006211">
    <property type="protein sequence ID" value="CAD9200776.1"/>
    <property type="molecule type" value="Transcribed_RNA"/>
</dbReference>
<accession>A0A6U1E629</accession>
<feature type="region of interest" description="Disordered" evidence="7">
    <location>
        <begin position="58"/>
        <end position="86"/>
    </location>
</feature>
<feature type="binding site" evidence="6">
    <location>
        <position position="213"/>
    </location>
    <ligand>
        <name>Zn(2+)</name>
        <dbReference type="ChEBI" id="CHEBI:29105"/>
    </ligand>
</feature>
<dbReference type="AlphaFoldDB" id="A0A6U1E629"/>
<dbReference type="UniPathway" id="UPA00232"/>
<evidence type="ECO:0000313" key="9">
    <source>
        <dbReference type="EMBL" id="CAD9200777.1"/>
    </source>
</evidence>
<evidence type="ECO:0000256" key="4">
    <source>
        <dbReference type="ARBA" id="ARBA00023136"/>
    </source>
</evidence>
<evidence type="ECO:0000256" key="7">
    <source>
        <dbReference type="SAM" id="MobiDB-lite"/>
    </source>
</evidence>
<evidence type="ECO:0000313" key="8">
    <source>
        <dbReference type="EMBL" id="CAD9200776.1"/>
    </source>
</evidence>
<gene>
    <name evidence="8" type="ORF">TCHU04912_LOCUS3009</name>
    <name evidence="9" type="ORF">TCHU04912_LOCUS3010</name>
</gene>
<comment type="pathway">
    <text evidence="6">Cofactor biosynthesis; ubiquinone biosynthesis.</text>
</comment>
<comment type="cofactor">
    <cofactor evidence="6">
        <name>Zn(2+)</name>
        <dbReference type="ChEBI" id="CHEBI:29105"/>
    </cofactor>
</comment>
<keyword evidence="5 6" id="KW-0456">Lyase</keyword>
<dbReference type="GO" id="GO:0008270">
    <property type="term" value="F:zinc ion binding"/>
    <property type="evidence" value="ECO:0007669"/>
    <property type="project" value="UniProtKB-UniRule"/>
</dbReference>
<sequence length="320" mass="34468">MLRALPTLSRVLQSDAAALARPASAQLAPLQRLLTGEGGAGPLATASTARTGSIRGVASESAWGKATPAAEPDSASGAPGPHELYPTHIRLSPAQRVSVAALSALGALARPARADLVAALGETTGSAALALMKQQMESTEEGRDLLRERPRVNNELLYGIAVGCPEGSFGKAYADFMEARRFEADERPPVRFVDDAELAYVVTRAREVHDFWHVLFDCHTNVFGELALKAVEAVQTGLPMAALSVMGGHLRLSAEKRSSLFGVYLPWALSSGTRCSPLMSIYYERHFHEDLEVLRRRWRITTAPKTKFMKGVESVVKPPA</sequence>
<keyword evidence="1 6" id="KW-0831">Ubiquinone biosynthesis</keyword>
<comment type="similarity">
    <text evidence="6">Belongs to the COQ4 family.</text>
</comment>
<evidence type="ECO:0000256" key="6">
    <source>
        <dbReference type="HAMAP-Rule" id="MF_03111"/>
    </source>
</evidence>
<dbReference type="GO" id="GO:0031314">
    <property type="term" value="C:extrinsic component of mitochondrial inner membrane"/>
    <property type="evidence" value="ECO:0007669"/>
    <property type="project" value="UniProtKB-UniRule"/>
</dbReference>
<dbReference type="InterPro" id="IPR027540">
    <property type="entry name" value="Coq4_euk"/>
</dbReference>
<dbReference type="EMBL" id="HBGG01006212">
    <property type="protein sequence ID" value="CAD9200777.1"/>
    <property type="molecule type" value="Transcribed_RNA"/>
</dbReference>
<keyword evidence="6" id="KW-0862">Zinc</keyword>
<comment type="function">
    <text evidence="6">Lyase that catalyzes the C1-decarboxylation of 4-hydroxy-3-methoxy-5-(all-trans-polyprenyl)benzoic acid into 2-methoxy-6-(all-trans-polyprenyl)phenol during ubiquinone biosynthesis.</text>
</comment>